<evidence type="ECO:0000256" key="1">
    <source>
        <dbReference type="ARBA" id="ARBA00022801"/>
    </source>
</evidence>
<proteinExistence type="predicted"/>
<evidence type="ECO:0000259" key="2">
    <source>
        <dbReference type="Pfam" id="PF01182"/>
    </source>
</evidence>
<gene>
    <name evidence="3" type="ORF">EMQ25_01920</name>
</gene>
<reference evidence="3 4" key="1">
    <citation type="journal article" date="2016" name="Int. J. Syst. Evol. Microbiol.">
        <title>Arsenicitalea aurantiaca gen. nov., sp. nov., a new member of the family Hyphomicrobiaceae, isolated from high-arsenic sediment.</title>
        <authorList>
            <person name="Mu Y."/>
            <person name="Zhou L."/>
            <person name="Zeng X.C."/>
            <person name="Liu L."/>
            <person name="Pan Y."/>
            <person name="Chen X."/>
            <person name="Wang J."/>
            <person name="Li S."/>
            <person name="Li W.J."/>
            <person name="Wang Y."/>
        </authorList>
    </citation>
    <scope>NUCLEOTIDE SEQUENCE [LARGE SCALE GENOMIC DNA]</scope>
    <source>
        <strain evidence="3 4">42-50</strain>
    </source>
</reference>
<dbReference type="InterPro" id="IPR004547">
    <property type="entry name" value="Glucosamine6P_isomerase"/>
</dbReference>
<keyword evidence="4" id="KW-1185">Reference proteome</keyword>
<dbReference type="PANTHER" id="PTHR11280:SF5">
    <property type="entry name" value="GLUCOSAMINE-6-PHOSPHATE ISOMERASE"/>
    <property type="match status" value="1"/>
</dbReference>
<dbReference type="GO" id="GO:0019262">
    <property type="term" value="P:N-acetylneuraminate catabolic process"/>
    <property type="evidence" value="ECO:0007669"/>
    <property type="project" value="TreeGrafter"/>
</dbReference>
<dbReference type="Pfam" id="PF01182">
    <property type="entry name" value="Glucosamine_iso"/>
    <property type="match status" value="1"/>
</dbReference>
<dbReference type="Proteomes" id="UP000281547">
    <property type="component" value="Unassembled WGS sequence"/>
</dbReference>
<accession>A0A433XKZ0</accession>
<comment type="caution">
    <text evidence="3">The sequence shown here is derived from an EMBL/GenBank/DDBJ whole genome shotgun (WGS) entry which is preliminary data.</text>
</comment>
<dbReference type="CDD" id="cd01399">
    <property type="entry name" value="GlcN6P_deaminase"/>
    <property type="match status" value="1"/>
</dbReference>
<dbReference type="AlphaFoldDB" id="A0A433XKZ0"/>
<dbReference type="GO" id="GO:0004342">
    <property type="term" value="F:glucosamine-6-phosphate deaminase activity"/>
    <property type="evidence" value="ECO:0007669"/>
    <property type="project" value="InterPro"/>
</dbReference>
<organism evidence="3 4">
    <name type="scientific">Arsenicitalea aurantiaca</name>
    <dbReference type="NCBI Taxonomy" id="1783274"/>
    <lineage>
        <taxon>Bacteria</taxon>
        <taxon>Pseudomonadati</taxon>
        <taxon>Pseudomonadota</taxon>
        <taxon>Alphaproteobacteria</taxon>
        <taxon>Hyphomicrobiales</taxon>
        <taxon>Devosiaceae</taxon>
        <taxon>Arsenicitalea</taxon>
    </lineage>
</organism>
<dbReference type="InterPro" id="IPR006148">
    <property type="entry name" value="Glc/Gal-6P_isomerase"/>
</dbReference>
<feature type="domain" description="Glucosamine/galactosamine-6-phosphate isomerase" evidence="2">
    <location>
        <begin position="20"/>
        <end position="229"/>
    </location>
</feature>
<dbReference type="RefSeq" id="WP_127186864.1">
    <property type="nucleotide sequence ID" value="NZ_RZNJ01000001.1"/>
</dbReference>
<dbReference type="GO" id="GO:0005975">
    <property type="term" value="P:carbohydrate metabolic process"/>
    <property type="evidence" value="ECO:0007669"/>
    <property type="project" value="InterPro"/>
</dbReference>
<dbReference type="GO" id="GO:0005737">
    <property type="term" value="C:cytoplasm"/>
    <property type="evidence" value="ECO:0007669"/>
    <property type="project" value="TreeGrafter"/>
</dbReference>
<dbReference type="GO" id="GO:0006046">
    <property type="term" value="P:N-acetylglucosamine catabolic process"/>
    <property type="evidence" value="ECO:0007669"/>
    <property type="project" value="TreeGrafter"/>
</dbReference>
<dbReference type="GO" id="GO:0042802">
    <property type="term" value="F:identical protein binding"/>
    <property type="evidence" value="ECO:0007669"/>
    <property type="project" value="TreeGrafter"/>
</dbReference>
<dbReference type="PROSITE" id="PS01161">
    <property type="entry name" value="GLC_GALNAC_ISOMERASE"/>
    <property type="match status" value="1"/>
</dbReference>
<keyword evidence="1" id="KW-0378">Hydrolase</keyword>
<name>A0A433XKZ0_9HYPH</name>
<protein>
    <submittedName>
        <fullName evidence="3">Glucosamine-6-phosphate deaminase</fullName>
    </submittedName>
</protein>
<dbReference type="Gene3D" id="3.40.50.1360">
    <property type="match status" value="1"/>
</dbReference>
<sequence>MNEPFRDVRVCADAVAAEALAAGLVADQVARRPHSVLGLATGRTMIGVYEALIERAHAEGLSFAEVESFNLDEYCGLGPEDAASFARYMERHLFSRLDFDKARCHLPDGLAADGAPRYEALIRRAGGIDLQLLGIGRNGHIGFNEPGSARGSRTRVVELSEETREANRPDFPAGHEVPGTAITMGVATILEARRIVLVATGAAKAEALAGALEGEVGEHNPASFLQGHRHVTIVCDREAAAGLGAAAHKETHIG</sequence>
<dbReference type="EMBL" id="RZNJ01000001">
    <property type="protein sequence ID" value="RUT34745.1"/>
    <property type="molecule type" value="Genomic_DNA"/>
</dbReference>
<evidence type="ECO:0000313" key="4">
    <source>
        <dbReference type="Proteomes" id="UP000281547"/>
    </source>
</evidence>
<dbReference type="OrthoDB" id="9791139at2"/>
<dbReference type="GO" id="GO:0006043">
    <property type="term" value="P:glucosamine catabolic process"/>
    <property type="evidence" value="ECO:0007669"/>
    <property type="project" value="TreeGrafter"/>
</dbReference>
<dbReference type="SUPFAM" id="SSF100950">
    <property type="entry name" value="NagB/RpiA/CoA transferase-like"/>
    <property type="match status" value="1"/>
</dbReference>
<dbReference type="PANTHER" id="PTHR11280">
    <property type="entry name" value="GLUCOSAMINE-6-PHOSPHATE ISOMERASE"/>
    <property type="match status" value="1"/>
</dbReference>
<dbReference type="InterPro" id="IPR018321">
    <property type="entry name" value="Glucosamine6P_isomerase_CS"/>
</dbReference>
<evidence type="ECO:0000313" key="3">
    <source>
        <dbReference type="EMBL" id="RUT34745.1"/>
    </source>
</evidence>
<dbReference type="InterPro" id="IPR037171">
    <property type="entry name" value="NagB/RpiA_transferase-like"/>
</dbReference>